<gene>
    <name evidence="3" type="ORF">C8J55DRAFT_574448</name>
</gene>
<dbReference type="Gene3D" id="1.10.4160.10">
    <property type="entry name" value="Hydantoin permease"/>
    <property type="match status" value="1"/>
</dbReference>
<dbReference type="AlphaFoldDB" id="A0A9W9ACZ8"/>
<comment type="caution">
    <text evidence="3">The sequence shown here is derived from an EMBL/GenBank/DDBJ whole genome shotgun (WGS) entry which is preliminary data.</text>
</comment>
<reference evidence="3" key="2">
    <citation type="journal article" date="2023" name="Proc. Natl. Acad. Sci. U.S.A.">
        <title>A global phylogenomic analysis of the shiitake genus Lentinula.</title>
        <authorList>
            <person name="Sierra-Patev S."/>
            <person name="Min B."/>
            <person name="Naranjo-Ortiz M."/>
            <person name="Looney B."/>
            <person name="Konkel Z."/>
            <person name="Slot J.C."/>
            <person name="Sakamoto Y."/>
            <person name="Steenwyk J.L."/>
            <person name="Rokas A."/>
            <person name="Carro J."/>
            <person name="Camarero S."/>
            <person name="Ferreira P."/>
            <person name="Molpeceres G."/>
            <person name="Ruiz-Duenas F.J."/>
            <person name="Serrano A."/>
            <person name="Henrissat B."/>
            <person name="Drula E."/>
            <person name="Hughes K.W."/>
            <person name="Mata J.L."/>
            <person name="Ishikawa N.K."/>
            <person name="Vargas-Isla R."/>
            <person name="Ushijima S."/>
            <person name="Smith C.A."/>
            <person name="Donoghue J."/>
            <person name="Ahrendt S."/>
            <person name="Andreopoulos W."/>
            <person name="He G."/>
            <person name="LaButti K."/>
            <person name="Lipzen A."/>
            <person name="Ng V."/>
            <person name="Riley R."/>
            <person name="Sandor L."/>
            <person name="Barry K."/>
            <person name="Martinez A.T."/>
            <person name="Xiao Y."/>
            <person name="Gibbons J.G."/>
            <person name="Terashima K."/>
            <person name="Grigoriev I.V."/>
            <person name="Hibbett D."/>
        </authorList>
    </citation>
    <scope>NUCLEOTIDE SEQUENCE</scope>
    <source>
        <strain evidence="3">Sp2 HRB7682 ss15</strain>
    </source>
</reference>
<organism evidence="3 4">
    <name type="scientific">Lentinula lateritia</name>
    <dbReference type="NCBI Taxonomy" id="40482"/>
    <lineage>
        <taxon>Eukaryota</taxon>
        <taxon>Fungi</taxon>
        <taxon>Dikarya</taxon>
        <taxon>Basidiomycota</taxon>
        <taxon>Agaricomycotina</taxon>
        <taxon>Agaricomycetes</taxon>
        <taxon>Agaricomycetidae</taxon>
        <taxon>Agaricales</taxon>
        <taxon>Marasmiineae</taxon>
        <taxon>Omphalotaceae</taxon>
        <taxon>Lentinula</taxon>
    </lineage>
</organism>
<keyword evidence="2" id="KW-0812">Transmembrane</keyword>
<reference evidence="3" key="1">
    <citation type="submission" date="2022-08" db="EMBL/GenBank/DDBJ databases">
        <authorList>
            <consortium name="DOE Joint Genome Institute"/>
            <person name="Min B."/>
            <person name="Riley R."/>
            <person name="Sierra-Patev S."/>
            <person name="Naranjo-Ortiz M."/>
            <person name="Looney B."/>
            <person name="Konkel Z."/>
            <person name="Slot J.C."/>
            <person name="Sakamoto Y."/>
            <person name="Steenwyk J.L."/>
            <person name="Rokas A."/>
            <person name="Carro J."/>
            <person name="Camarero S."/>
            <person name="Ferreira P."/>
            <person name="Molpeceres G."/>
            <person name="Ruiz-Duenas F.J."/>
            <person name="Serrano A."/>
            <person name="Henrissat B."/>
            <person name="Drula E."/>
            <person name="Hughes K.W."/>
            <person name="Mata J.L."/>
            <person name="Ishikawa N.K."/>
            <person name="Vargas-Isla R."/>
            <person name="Ushijima S."/>
            <person name="Smith C.A."/>
            <person name="Ahrendt S."/>
            <person name="Andreopoulos W."/>
            <person name="He G."/>
            <person name="Labutti K."/>
            <person name="Lipzen A."/>
            <person name="Ng V."/>
            <person name="Sandor L."/>
            <person name="Barry K."/>
            <person name="Martinez A.T."/>
            <person name="Xiao Y."/>
            <person name="Gibbons J.G."/>
            <person name="Terashima K."/>
            <person name="Hibbett D.S."/>
            <person name="Grigoriev I.V."/>
        </authorList>
    </citation>
    <scope>NUCLEOTIDE SEQUENCE</scope>
    <source>
        <strain evidence="3">Sp2 HRB7682 ss15</strain>
    </source>
</reference>
<dbReference type="PANTHER" id="PTHR31806">
    <property type="entry name" value="PURINE-CYTOSINE PERMEASE FCY2-RELATED"/>
    <property type="match status" value="1"/>
</dbReference>
<dbReference type="Gene3D" id="1.25.10.10">
    <property type="entry name" value="Leucine-rich Repeat Variant"/>
    <property type="match status" value="1"/>
</dbReference>
<feature type="transmembrane region" description="Helical" evidence="2">
    <location>
        <begin position="106"/>
        <end position="139"/>
    </location>
</feature>
<dbReference type="GO" id="GO:0005886">
    <property type="term" value="C:plasma membrane"/>
    <property type="evidence" value="ECO:0007669"/>
    <property type="project" value="TreeGrafter"/>
</dbReference>
<name>A0A9W9ACZ8_9AGAR</name>
<keyword evidence="1" id="KW-0813">Transport</keyword>
<dbReference type="InterPro" id="IPR011989">
    <property type="entry name" value="ARM-like"/>
</dbReference>
<dbReference type="Proteomes" id="UP001150238">
    <property type="component" value="Unassembled WGS sequence"/>
</dbReference>
<sequence>MSTFNQKTTWADAYAENSVGGLLGAGLAEPMGGFGSFLLVIMALSIIATNIPTIYSLALTFQTILDMLAYWFAIFSAIFIEEHLILCRGKWSNYNTEDYNNWRKLLLGAASFIALSCGVAGAEVGMAQSWYIGIIGGMIRNPEFGFLRRIWNVKVDNTRNIAAATTLNKNPVGYSLNHLKGRYPMGSRVVIDVSHIPLSTNLEAMTWRRLISLFRSGVFAEHREETACRGPTVVDLLEIKNAARIGRAARNGNVLLVSRVSSHKDKLLRNFVITVIPTLAQVVDTRLFVQYFLHQTMVHLKGLALVAIGHTARQIGSDMKPFLSSIMRHIKGGLEACVDSAFGGPVIFQCLGLLAEALGFTLTKYLQDV</sequence>
<evidence type="ECO:0000256" key="1">
    <source>
        <dbReference type="ARBA" id="ARBA00022448"/>
    </source>
</evidence>
<feature type="transmembrane region" description="Helical" evidence="2">
    <location>
        <begin position="68"/>
        <end position="86"/>
    </location>
</feature>
<protein>
    <submittedName>
        <fullName evidence="3">Uncharacterized protein</fullName>
    </submittedName>
</protein>
<dbReference type="GO" id="GO:0022857">
    <property type="term" value="F:transmembrane transporter activity"/>
    <property type="evidence" value="ECO:0007669"/>
    <property type="project" value="InterPro"/>
</dbReference>
<keyword evidence="2" id="KW-0472">Membrane</keyword>
<dbReference type="PANTHER" id="PTHR31806:SF1">
    <property type="entry name" value="PURINE-CYTOSINE PERMEASE FCY2-RELATED"/>
    <property type="match status" value="1"/>
</dbReference>
<evidence type="ECO:0000313" key="4">
    <source>
        <dbReference type="Proteomes" id="UP001150238"/>
    </source>
</evidence>
<accession>A0A9W9ACZ8</accession>
<dbReference type="InterPro" id="IPR026030">
    <property type="entry name" value="Pur-cyt_permease_Fcy2/21/22"/>
</dbReference>
<evidence type="ECO:0000256" key="2">
    <source>
        <dbReference type="SAM" id="Phobius"/>
    </source>
</evidence>
<proteinExistence type="predicted"/>
<evidence type="ECO:0000313" key="3">
    <source>
        <dbReference type="EMBL" id="KAJ4479806.1"/>
    </source>
</evidence>
<dbReference type="GO" id="GO:0000329">
    <property type="term" value="C:fungal-type vacuole membrane"/>
    <property type="evidence" value="ECO:0007669"/>
    <property type="project" value="TreeGrafter"/>
</dbReference>
<dbReference type="EMBL" id="JANVFS010000016">
    <property type="protein sequence ID" value="KAJ4479806.1"/>
    <property type="molecule type" value="Genomic_DNA"/>
</dbReference>
<keyword evidence="2" id="KW-1133">Transmembrane helix</keyword>